<sequence>MAGFVVVATLASLLPRAVTVPPGCKADSQPWAKEEECNRGFQLMELDVVHCSKHDFSSTLSSTCFECCAMLPPSPPRASSYDASMVVFKEILFKIPEQRFGLLFVSALLLLVAIGCLSKTFFAPRKTELVNPDALDEPGTSFREAIKDLTESIKDLKEAVKKGDFKEGQEDAPPPPPFDAMRWLVAISAPLGCSGRGIGKPGSEDAALVIAAFLDSIGPPERADVFAVFEELESDHSNVPTTDFNLKGMHQDEPCSAEERTRFFADVFGKGGRRAKMRMETAEEVEEARAKSWQPGLNAWALAQFHKIRLAFADVVAHERERGWSYKIVLRMRLDMTFPKLSVGWLGNRLANILTDDKIYLHNDYFFVGSRGAVAQFSGVWDHGIRLGLHLKGRSFAPIEWSRASESPWLAYCSNVFVMMDLPIDLFRDAHSLQRSGSSRIVQASQKQAIAQRVTREWQTLEKLTAQGAFDPNRTFAVHTLQNYHFANVTDPSRPRESERKIEAFGYWTARIFGMSVLSFPCKRISYMGREVPVLMQNENGPCPLLALANVLCLRGAITIHEDVANITFEELTSLIAEYMLERNSLSSDAELRANQQKNITDCMALFPKLNRGLDVNVRFDKVDGMEYSEDLLIFDLMHVRLLHGWCVDPQDKTTARVVGHLTYNQLVEKVIELSSPARPVPPSTAS</sequence>
<keyword evidence="5" id="KW-1185">Reference proteome</keyword>
<feature type="non-terminal residue" evidence="4">
    <location>
        <position position="687"/>
    </location>
</feature>
<dbReference type="GO" id="GO:1990380">
    <property type="term" value="F:K48-linked deubiquitinase activity"/>
    <property type="evidence" value="ECO:0007669"/>
    <property type="project" value="InterPro"/>
</dbReference>
<gene>
    <name evidence="4" type="ORF">Ctob_007902</name>
</gene>
<organism evidence="4 5">
    <name type="scientific">Chrysochromulina tobinii</name>
    <dbReference type="NCBI Taxonomy" id="1460289"/>
    <lineage>
        <taxon>Eukaryota</taxon>
        <taxon>Haptista</taxon>
        <taxon>Haptophyta</taxon>
        <taxon>Prymnesiophyceae</taxon>
        <taxon>Prymnesiales</taxon>
        <taxon>Chrysochromulinaceae</taxon>
        <taxon>Chrysochromulina</taxon>
    </lineage>
</organism>
<accession>A0A0M0JXV2</accession>
<evidence type="ECO:0000259" key="3">
    <source>
        <dbReference type="Pfam" id="PF04424"/>
    </source>
</evidence>
<keyword evidence="2" id="KW-0732">Signal</keyword>
<feature type="signal peptide" evidence="2">
    <location>
        <begin position="1"/>
        <end position="19"/>
    </location>
</feature>
<feature type="domain" description="MINDY deubiquitinase" evidence="3">
    <location>
        <begin position="519"/>
        <end position="674"/>
    </location>
</feature>
<dbReference type="OrthoDB" id="10261212at2759"/>
<comment type="caution">
    <text evidence="4">The sequence shown here is derived from an EMBL/GenBank/DDBJ whole genome shotgun (WGS) entry which is preliminary data.</text>
</comment>
<dbReference type="GO" id="GO:0071944">
    <property type="term" value="C:cell periphery"/>
    <property type="evidence" value="ECO:0007669"/>
    <property type="project" value="TreeGrafter"/>
</dbReference>
<keyword evidence="1" id="KW-0472">Membrane</keyword>
<keyword evidence="1" id="KW-1133">Transmembrane helix</keyword>
<dbReference type="AlphaFoldDB" id="A0A0M0JXV2"/>
<dbReference type="EMBL" id="JWZX01002011">
    <property type="protein sequence ID" value="KOO31466.1"/>
    <property type="molecule type" value="Genomic_DNA"/>
</dbReference>
<evidence type="ECO:0000256" key="1">
    <source>
        <dbReference type="SAM" id="Phobius"/>
    </source>
</evidence>
<dbReference type="GO" id="GO:0016807">
    <property type="term" value="F:cysteine-type carboxypeptidase activity"/>
    <property type="evidence" value="ECO:0007669"/>
    <property type="project" value="TreeGrafter"/>
</dbReference>
<keyword evidence="1" id="KW-0812">Transmembrane</keyword>
<dbReference type="InterPro" id="IPR007518">
    <property type="entry name" value="MINDY"/>
</dbReference>
<evidence type="ECO:0000313" key="4">
    <source>
        <dbReference type="EMBL" id="KOO31466.1"/>
    </source>
</evidence>
<evidence type="ECO:0000256" key="2">
    <source>
        <dbReference type="SAM" id="SignalP"/>
    </source>
</evidence>
<proteinExistence type="predicted"/>
<dbReference type="InterPro" id="IPR033979">
    <property type="entry name" value="MINDY_domain"/>
</dbReference>
<evidence type="ECO:0000313" key="5">
    <source>
        <dbReference type="Proteomes" id="UP000037460"/>
    </source>
</evidence>
<name>A0A0M0JXV2_9EUKA</name>
<dbReference type="PANTHER" id="PTHR18063">
    <property type="entry name" value="NF-E2 INDUCIBLE PROTEIN"/>
    <property type="match status" value="1"/>
</dbReference>
<protein>
    <recommendedName>
        <fullName evidence="3">MINDY deubiquitinase domain-containing protein</fullName>
    </recommendedName>
</protein>
<feature type="chain" id="PRO_5005602187" description="MINDY deubiquitinase domain-containing protein" evidence="2">
    <location>
        <begin position="20"/>
        <end position="687"/>
    </location>
</feature>
<dbReference type="Pfam" id="PF04424">
    <property type="entry name" value="MINDY_DUB"/>
    <property type="match status" value="1"/>
</dbReference>
<dbReference type="GO" id="GO:0005829">
    <property type="term" value="C:cytosol"/>
    <property type="evidence" value="ECO:0007669"/>
    <property type="project" value="TreeGrafter"/>
</dbReference>
<dbReference type="GO" id="GO:0004843">
    <property type="term" value="F:cysteine-type deubiquitinase activity"/>
    <property type="evidence" value="ECO:0007669"/>
    <property type="project" value="InterPro"/>
</dbReference>
<dbReference type="GO" id="GO:0071108">
    <property type="term" value="P:protein K48-linked deubiquitination"/>
    <property type="evidence" value="ECO:0007669"/>
    <property type="project" value="TreeGrafter"/>
</dbReference>
<dbReference type="Proteomes" id="UP000037460">
    <property type="component" value="Unassembled WGS sequence"/>
</dbReference>
<feature type="transmembrane region" description="Helical" evidence="1">
    <location>
        <begin position="100"/>
        <end position="117"/>
    </location>
</feature>
<reference evidence="5" key="1">
    <citation type="journal article" date="2015" name="PLoS Genet.">
        <title>Genome Sequence and Transcriptome Analyses of Chrysochromulina tobin: Metabolic Tools for Enhanced Algal Fitness in the Prominent Order Prymnesiales (Haptophyceae).</title>
        <authorList>
            <person name="Hovde B.T."/>
            <person name="Deodato C.R."/>
            <person name="Hunsperger H.M."/>
            <person name="Ryken S.A."/>
            <person name="Yost W."/>
            <person name="Jha R.K."/>
            <person name="Patterson J."/>
            <person name="Monnat R.J. Jr."/>
            <person name="Barlow S.B."/>
            <person name="Starkenburg S.R."/>
            <person name="Cattolico R.A."/>
        </authorList>
    </citation>
    <scope>NUCLEOTIDE SEQUENCE</scope>
    <source>
        <strain evidence="5">CCMP291</strain>
    </source>
</reference>
<dbReference type="PANTHER" id="PTHR18063:SF6">
    <property type="entry name" value="UBIQUITIN CARBOXYL-TERMINAL HYDROLASE"/>
    <property type="match status" value="1"/>
</dbReference>